<dbReference type="Proteomes" id="UP001144280">
    <property type="component" value="Unassembled WGS sequence"/>
</dbReference>
<dbReference type="EMBL" id="BSDI01000042">
    <property type="protein sequence ID" value="GLI01252.1"/>
    <property type="molecule type" value="Genomic_DNA"/>
</dbReference>
<comment type="cofactor">
    <cofactor evidence="1">
        <name>Mg(2+)</name>
        <dbReference type="ChEBI" id="CHEBI:18420"/>
    </cofactor>
</comment>
<evidence type="ECO:0000256" key="2">
    <source>
        <dbReference type="ARBA" id="ARBA00011955"/>
    </source>
</evidence>
<evidence type="ECO:0000256" key="7">
    <source>
        <dbReference type="ARBA" id="ARBA00022827"/>
    </source>
</evidence>
<evidence type="ECO:0000256" key="4">
    <source>
        <dbReference type="ARBA" id="ARBA00022630"/>
    </source>
</evidence>
<evidence type="ECO:0000256" key="8">
    <source>
        <dbReference type="ARBA" id="ARBA00022842"/>
    </source>
</evidence>
<proteinExistence type="predicted"/>
<evidence type="ECO:0000256" key="9">
    <source>
        <dbReference type="ARBA" id="ARBA00031306"/>
    </source>
</evidence>
<dbReference type="GO" id="GO:0016740">
    <property type="term" value="F:transferase activity"/>
    <property type="evidence" value="ECO:0007669"/>
    <property type="project" value="UniProtKB-KW"/>
</dbReference>
<dbReference type="PANTHER" id="PTHR30040">
    <property type="entry name" value="THIAMINE BIOSYNTHESIS LIPOPROTEIN APBE"/>
    <property type="match status" value="1"/>
</dbReference>
<gene>
    <name evidence="11" type="primary">apbE_3</name>
    <name evidence="11" type="ORF">Pa4123_65280</name>
</gene>
<evidence type="ECO:0000256" key="3">
    <source>
        <dbReference type="ARBA" id="ARBA00016337"/>
    </source>
</evidence>
<sequence>MDDLRVAVTDLRVAVTDPSALRAARKLAQARISEARVALGRELSRVHLAPGRPVRLSPVLADLVEAALDAAKRTGGDVDPTVGTALLRQRYGQRRPWLPACGSVLSAPAAPVPGWRRVRLDEGQLTLPPGVVLDLGATAPARIAERCAEQIAVRYGVGALVALGGDVATAGPAPAGGWRDGAITLPHGGAIGTSSAQVLDPRTGAPATRVWRRVTVVAQSCLTATALATAAQVRGEDARHWLAALPVQAHLDPLGGTRANAA</sequence>
<keyword evidence="7" id="KW-0274">FAD</keyword>
<dbReference type="InterPro" id="IPR003374">
    <property type="entry name" value="ApbE-like_sf"/>
</dbReference>
<dbReference type="SUPFAM" id="SSF143631">
    <property type="entry name" value="ApbE-like"/>
    <property type="match status" value="1"/>
</dbReference>
<keyword evidence="6" id="KW-0479">Metal-binding</keyword>
<organism evidence="11 12">
    <name type="scientific">Phytohabitans aurantiacus</name>
    <dbReference type="NCBI Taxonomy" id="3016789"/>
    <lineage>
        <taxon>Bacteria</taxon>
        <taxon>Bacillati</taxon>
        <taxon>Actinomycetota</taxon>
        <taxon>Actinomycetes</taxon>
        <taxon>Micromonosporales</taxon>
        <taxon>Micromonosporaceae</taxon>
    </lineage>
</organism>
<name>A0ABQ5R4Z2_9ACTN</name>
<accession>A0ABQ5R4Z2</accession>
<evidence type="ECO:0000256" key="5">
    <source>
        <dbReference type="ARBA" id="ARBA00022679"/>
    </source>
</evidence>
<dbReference type="Pfam" id="PF02424">
    <property type="entry name" value="ApbE"/>
    <property type="match status" value="2"/>
</dbReference>
<comment type="caution">
    <text evidence="11">The sequence shown here is derived from an EMBL/GenBank/DDBJ whole genome shotgun (WGS) entry which is preliminary data.</text>
</comment>
<keyword evidence="5 11" id="KW-0808">Transferase</keyword>
<keyword evidence="4" id="KW-0285">Flavoprotein</keyword>
<evidence type="ECO:0000256" key="1">
    <source>
        <dbReference type="ARBA" id="ARBA00001946"/>
    </source>
</evidence>
<comment type="catalytic activity">
    <reaction evidence="10">
        <text>L-threonyl-[protein] + FAD = FMN-L-threonyl-[protein] + AMP + H(+)</text>
        <dbReference type="Rhea" id="RHEA:36847"/>
        <dbReference type="Rhea" id="RHEA-COMP:11060"/>
        <dbReference type="Rhea" id="RHEA-COMP:11061"/>
        <dbReference type="ChEBI" id="CHEBI:15378"/>
        <dbReference type="ChEBI" id="CHEBI:30013"/>
        <dbReference type="ChEBI" id="CHEBI:57692"/>
        <dbReference type="ChEBI" id="CHEBI:74257"/>
        <dbReference type="ChEBI" id="CHEBI:456215"/>
        <dbReference type="EC" id="2.7.1.180"/>
    </reaction>
</comment>
<keyword evidence="12" id="KW-1185">Reference proteome</keyword>
<reference evidence="11" key="1">
    <citation type="submission" date="2022-12" db="EMBL/GenBank/DDBJ databases">
        <title>New Phytohabitans aurantiacus sp. RD004123 nov., an actinomycete isolated from soil.</title>
        <authorList>
            <person name="Triningsih D.W."/>
            <person name="Harunari E."/>
            <person name="Igarashi Y."/>
        </authorList>
    </citation>
    <scope>NUCLEOTIDE SEQUENCE</scope>
    <source>
        <strain evidence="11">RD004123</strain>
    </source>
</reference>
<dbReference type="EC" id="2.7.1.180" evidence="2"/>
<evidence type="ECO:0000313" key="12">
    <source>
        <dbReference type="Proteomes" id="UP001144280"/>
    </source>
</evidence>
<dbReference type="InterPro" id="IPR024932">
    <property type="entry name" value="ApbE"/>
</dbReference>
<evidence type="ECO:0000256" key="10">
    <source>
        <dbReference type="ARBA" id="ARBA00048540"/>
    </source>
</evidence>
<protein>
    <recommendedName>
        <fullName evidence="3">FAD:protein FMN transferase</fullName>
        <ecNumber evidence="2">2.7.1.180</ecNumber>
    </recommendedName>
    <alternativeName>
        <fullName evidence="9">Flavin transferase</fullName>
    </alternativeName>
</protein>
<dbReference type="RefSeq" id="WP_281902134.1">
    <property type="nucleotide sequence ID" value="NZ_BSDI01000042.1"/>
</dbReference>
<dbReference type="Gene3D" id="3.10.520.10">
    <property type="entry name" value="ApbE-like domains"/>
    <property type="match status" value="1"/>
</dbReference>
<evidence type="ECO:0000256" key="6">
    <source>
        <dbReference type="ARBA" id="ARBA00022723"/>
    </source>
</evidence>
<keyword evidence="8" id="KW-0460">Magnesium</keyword>
<evidence type="ECO:0000313" key="11">
    <source>
        <dbReference type="EMBL" id="GLI01252.1"/>
    </source>
</evidence>
<dbReference type="PANTHER" id="PTHR30040:SF2">
    <property type="entry name" value="FAD:PROTEIN FMN TRANSFERASE"/>
    <property type="match status" value="1"/>
</dbReference>